<name>A0A9W8U2N6_9AGAR</name>
<sequence>MSSSYNDKSQILVSALHTLDQTPPPSLREILNAYRTKGDGDRDMLLAMLNAKSAEDRRIAETSALHRTIIETFDHDISSPNLPPLVYPNPSQHPYQTRLPTLSLSSGFSHHDKESYITKRRSSPPHRSYSPYNRPISRDSTSTPPMQMPPSPFSSASNPDTNLSPNTKDRGTMPIASMLSHESQRASRPSQDSSDDGHGLRNRRS</sequence>
<dbReference type="Proteomes" id="UP001142393">
    <property type="component" value="Unassembled WGS sequence"/>
</dbReference>
<keyword evidence="4" id="KW-1185">Reference proteome</keyword>
<protein>
    <submittedName>
        <fullName evidence="2">Uncharacterized protein</fullName>
    </submittedName>
</protein>
<comment type="caution">
    <text evidence="2">The sequence shown here is derived from an EMBL/GenBank/DDBJ whole genome shotgun (WGS) entry which is preliminary data.</text>
</comment>
<reference evidence="2 4" key="3">
    <citation type="journal article" date="2023" name="Proc. Natl. Acad. Sci. U.S.A.">
        <title>A global phylogenomic analysis of the shiitake genus Lentinula.</title>
        <authorList>
            <person name="Sierra-Patev S."/>
            <person name="Min B."/>
            <person name="Naranjo-Ortiz M."/>
            <person name="Looney B."/>
            <person name="Konkel Z."/>
            <person name="Slot J.C."/>
            <person name="Sakamoto Y."/>
            <person name="Steenwyk J.L."/>
            <person name="Rokas A."/>
            <person name="Carro J."/>
            <person name="Camarero S."/>
            <person name="Ferreira P."/>
            <person name="Molpeceres G."/>
            <person name="Ruiz-Duenas F.J."/>
            <person name="Serrano A."/>
            <person name="Henrissat B."/>
            <person name="Drula E."/>
            <person name="Hughes K.W."/>
            <person name="Mata J.L."/>
            <person name="Ishikawa N.K."/>
            <person name="Vargas-Isla R."/>
            <person name="Ushijima S."/>
            <person name="Smith C.A."/>
            <person name="Donoghue J."/>
            <person name="Ahrendt S."/>
            <person name="Andreopoulos W."/>
            <person name="He G."/>
            <person name="LaButti K."/>
            <person name="Lipzen A."/>
            <person name="Ng V."/>
            <person name="Riley R."/>
            <person name="Sandor L."/>
            <person name="Barry K."/>
            <person name="Martinez A.T."/>
            <person name="Xiao Y."/>
            <person name="Gibbons J.G."/>
            <person name="Terashima K."/>
            <person name="Grigoriev I.V."/>
            <person name="Hibbett D."/>
        </authorList>
    </citation>
    <scope>NUCLEOTIDE SEQUENCE [LARGE SCALE GENOMIC DNA]</scope>
    <source>
        <strain evidence="2 4">TFB7810</strain>
    </source>
</reference>
<evidence type="ECO:0000256" key="1">
    <source>
        <dbReference type="SAM" id="MobiDB-lite"/>
    </source>
</evidence>
<evidence type="ECO:0000313" key="4">
    <source>
        <dbReference type="Proteomes" id="UP001142393"/>
    </source>
</evidence>
<feature type="region of interest" description="Disordered" evidence="1">
    <location>
        <begin position="85"/>
        <end position="205"/>
    </location>
</feature>
<feature type="compositionally biased region" description="Low complexity" evidence="1">
    <location>
        <begin position="125"/>
        <end position="145"/>
    </location>
</feature>
<organism evidence="2 4">
    <name type="scientific">Lentinula detonsa</name>
    <dbReference type="NCBI Taxonomy" id="2804962"/>
    <lineage>
        <taxon>Eukaryota</taxon>
        <taxon>Fungi</taxon>
        <taxon>Dikarya</taxon>
        <taxon>Basidiomycota</taxon>
        <taxon>Agaricomycotina</taxon>
        <taxon>Agaricomycetes</taxon>
        <taxon>Agaricomycetidae</taxon>
        <taxon>Agaricales</taxon>
        <taxon>Marasmiineae</taxon>
        <taxon>Omphalotaceae</taxon>
        <taxon>Lentinula</taxon>
    </lineage>
</organism>
<feature type="compositionally biased region" description="Polar residues" evidence="1">
    <location>
        <begin position="89"/>
        <end position="108"/>
    </location>
</feature>
<dbReference type="AlphaFoldDB" id="A0A9W8U2N6"/>
<feature type="compositionally biased region" description="Polar residues" evidence="1">
    <location>
        <begin position="156"/>
        <end position="166"/>
    </location>
</feature>
<accession>A0AA38QA07</accession>
<reference evidence="3" key="1">
    <citation type="submission" date="2022-08" db="EMBL/GenBank/DDBJ databases">
        <authorList>
            <consortium name="DOE Joint Genome Institute"/>
            <person name="Min B."/>
            <person name="Riley R."/>
            <person name="Sierra-Patev S."/>
            <person name="Naranjo-Ortiz M."/>
            <person name="Looney B."/>
            <person name="Konkel Z."/>
            <person name="Slot J.C."/>
            <person name="Sakamoto Y."/>
            <person name="Steenwyk J.L."/>
            <person name="Rokas A."/>
            <person name="Carro J."/>
            <person name="Camarero S."/>
            <person name="Ferreira P."/>
            <person name="Molpeceres G."/>
            <person name="Ruiz-Duenas F.J."/>
            <person name="Serrano A."/>
            <person name="Henrissat B."/>
            <person name="Drula E."/>
            <person name="Hughes K.W."/>
            <person name="Mata J.L."/>
            <person name="Ishikawa N.K."/>
            <person name="Vargas-Isla R."/>
            <person name="Ushijima S."/>
            <person name="Smith C.A."/>
            <person name="Ahrendt S."/>
            <person name="Andreopoulos W."/>
            <person name="He G."/>
            <person name="Labutti K."/>
            <person name="Lipzen A."/>
            <person name="Ng V."/>
            <person name="Sandor L."/>
            <person name="Barry K."/>
            <person name="Martinez A.T."/>
            <person name="Xiao Y."/>
            <person name="Gibbons J.G."/>
            <person name="Terashima K."/>
            <person name="Hibbett D.S."/>
            <person name="Grigoriev I.V."/>
        </authorList>
    </citation>
    <scope>NUCLEOTIDE SEQUENCE</scope>
    <source>
        <strain evidence="3">TFB7829</strain>
    </source>
</reference>
<dbReference type="EMBL" id="MU801890">
    <property type="protein sequence ID" value="KAJ3990408.1"/>
    <property type="molecule type" value="Genomic_DNA"/>
</dbReference>
<evidence type="ECO:0000313" key="3">
    <source>
        <dbReference type="EMBL" id="KAJ3990408.1"/>
    </source>
</evidence>
<accession>A0A9W8U2N6</accession>
<gene>
    <name evidence="2" type="ORF">DFH05DRAFT_1518201</name>
    <name evidence="3" type="ORF">F5890DRAFT_920</name>
</gene>
<dbReference type="EMBL" id="JANVFU010000001">
    <property type="protein sequence ID" value="KAJ3750040.1"/>
    <property type="molecule type" value="Genomic_DNA"/>
</dbReference>
<dbReference type="Proteomes" id="UP001163850">
    <property type="component" value="Unassembled WGS sequence"/>
</dbReference>
<proteinExistence type="predicted"/>
<evidence type="ECO:0000313" key="2">
    <source>
        <dbReference type="EMBL" id="KAJ3750040.1"/>
    </source>
</evidence>
<reference evidence="2" key="2">
    <citation type="submission" date="2022-08" db="EMBL/GenBank/DDBJ databases">
        <authorList>
            <consortium name="DOE Joint Genome Institute"/>
            <person name="Min B."/>
            <person name="Sierra-Patev S."/>
            <person name="Naranjo-Ortiz M."/>
            <person name="Looney B."/>
            <person name="Konkel Z."/>
            <person name="Slot J.C."/>
            <person name="Sakamoto Y."/>
            <person name="Steenwyk J.L."/>
            <person name="Rokas A."/>
            <person name="Carro J."/>
            <person name="Camarero S."/>
            <person name="Ferreira P."/>
            <person name="Molpeceres G."/>
            <person name="Ruiz-duenas F.J."/>
            <person name="Serrano A."/>
            <person name="Henrissat B."/>
            <person name="Drula E."/>
            <person name="Hughes K.W."/>
            <person name="Mata J.L."/>
            <person name="Ishikawa N.K."/>
            <person name="Vargas-Isla R."/>
            <person name="Ushijima S."/>
            <person name="Smith C.A."/>
            <person name="Ahrendt S."/>
            <person name="Andreopoulos W."/>
            <person name="He G."/>
            <person name="LaButti K."/>
            <person name="Lipzen A."/>
            <person name="Ng V."/>
            <person name="Riley R."/>
            <person name="Sandor L."/>
            <person name="Barry K."/>
            <person name="Martinez A.T."/>
            <person name="Xiao Y."/>
            <person name="Gibbons J.G."/>
            <person name="Terashima K."/>
            <person name="Hibbett D.S."/>
            <person name="Grigoriev I.V."/>
        </authorList>
    </citation>
    <scope>NUCLEOTIDE SEQUENCE</scope>
    <source>
        <strain evidence="2">TFB7810</strain>
    </source>
</reference>